<accession>C3KPB2</accession>
<organism evidence="1 2">
    <name type="scientific">Sinorhizobium fredii (strain NBRC 101917 / NGR234)</name>
    <dbReference type="NCBI Taxonomy" id="394"/>
    <lineage>
        <taxon>Bacteria</taxon>
        <taxon>Pseudomonadati</taxon>
        <taxon>Pseudomonadota</taxon>
        <taxon>Alphaproteobacteria</taxon>
        <taxon>Hyphomicrobiales</taxon>
        <taxon>Rhizobiaceae</taxon>
        <taxon>Sinorhizobium/Ensifer group</taxon>
        <taxon>Sinorhizobium</taxon>
    </lineage>
</organism>
<sequence>MYDLTGPPHPNFCPVHDPLPPTLKLAVASGSILEFTRPMGLIRPWMAISMGRILAKQQGILDLAAQYKETAVKLGETQPHSVASFGSAFD</sequence>
<evidence type="ECO:0000313" key="2">
    <source>
        <dbReference type="Proteomes" id="UP000001054"/>
    </source>
</evidence>
<dbReference type="EMBL" id="CP000874">
    <property type="protein sequence ID" value="ACP21920.1"/>
    <property type="molecule type" value="Genomic_DNA"/>
</dbReference>
<geneLocation type="plasmid" evidence="2">
    <name>sym pNGR234b</name>
</geneLocation>
<protein>
    <submittedName>
        <fullName evidence="1">Uncharacterized protein</fullName>
    </submittedName>
</protein>
<proteinExistence type="predicted"/>
<dbReference type="KEGG" id="rhi:NGR_b04570"/>
<dbReference type="AlphaFoldDB" id="C3KPB2"/>
<reference evidence="1 2" key="2">
    <citation type="journal article" date="2009" name="Appl. Environ. Microbiol.">
        <title>Rhizobium sp. strain NGR234 possesses a remarkable number of secretion systems.</title>
        <authorList>
            <person name="Schmeisser C."/>
            <person name="Liesegang H."/>
            <person name="Krysciak D."/>
            <person name="Bakkou N."/>
            <person name="Le Quere A."/>
            <person name="Wollherr A."/>
            <person name="Heinemeyer I."/>
            <person name="Morgenstern B."/>
            <person name="Pommerening-Roeser A."/>
            <person name="Flores M."/>
            <person name="Palacios R."/>
            <person name="Brenner S."/>
            <person name="Gottschalk G."/>
            <person name="Schmitz R.A."/>
            <person name="Broughton W.J."/>
            <person name="Perret X."/>
            <person name="Strittmatter A.W."/>
            <person name="Streit W.R."/>
        </authorList>
    </citation>
    <scope>NUCLEOTIDE SEQUENCE [LARGE SCALE GENOMIC DNA]</scope>
    <source>
        <strain evidence="2">NBRC 101917 / NGR234</strain>
    </source>
</reference>
<keyword evidence="1" id="KW-0614">Plasmid</keyword>
<dbReference type="Proteomes" id="UP000001054">
    <property type="component" value="Plasmid pNGR234b"/>
</dbReference>
<reference evidence="2" key="1">
    <citation type="journal article" date="2004" name="J. Bacteriol.">
        <title>An evolutionary hot spot: the pNGR234b replicon of Rhizobium sp. strain NGR234.</title>
        <authorList>
            <person name="Streit W.R."/>
            <person name="Schmitz R.A."/>
            <person name="Perret X."/>
            <person name="Staehelin C."/>
            <person name="Deakin W.J."/>
            <person name="Raasch C."/>
            <person name="Liesegang H."/>
            <person name="Broughton W.J."/>
        </authorList>
    </citation>
    <scope>NUCLEOTIDE SEQUENCE [LARGE SCALE GENOMIC DNA]</scope>
    <source>
        <strain evidence="2">NBRC 101917 / NGR234</strain>
    </source>
</reference>
<gene>
    <name evidence="1" type="ordered locus">NGR_b04570</name>
</gene>
<evidence type="ECO:0000313" key="1">
    <source>
        <dbReference type="EMBL" id="ACP21920.1"/>
    </source>
</evidence>
<dbReference type="HOGENOM" id="CLU_2438712_0_0_5"/>
<keyword evidence="2" id="KW-1185">Reference proteome</keyword>
<name>C3KPB2_SINFN</name>